<gene>
    <name evidence="13" type="ORF">HFC64_08310</name>
    <name evidence="14" type="ORF">SSOP1_2722</name>
    <name evidence="5" type="ORF">SULA_0399</name>
    <name evidence="3" type="ORF">SULB_0401</name>
    <name evidence="4" type="ORF">SULC_0399</name>
    <name evidence="6" type="ORF">SULG_02040</name>
    <name evidence="7" type="ORF">SULH_02040</name>
    <name evidence="8" type="ORF">SULI_02040</name>
    <name evidence="9" type="ORF">SULM_02040</name>
    <name evidence="10" type="ORF">SULN_02040</name>
    <name evidence="11" type="ORF">SULO_02050</name>
    <name evidence="12" type="ORF">SULZ_02050</name>
</gene>
<dbReference type="EMBL" id="CP011056">
    <property type="protein sequence ID" value="AKA77693.2"/>
    <property type="molecule type" value="Genomic_DNA"/>
</dbReference>
<reference evidence="18" key="2">
    <citation type="submission" date="2016-04" db="EMBL/GenBank/DDBJ databases">
        <authorList>
            <person name="Shah S.A."/>
            <person name="Garrett R.A."/>
        </authorList>
    </citation>
    <scope>NUCLEOTIDE SEQUENCE [LARGE SCALE GENOMIC DNA]</scope>
    <source>
        <strain evidence="18">ATCC 35091 / DSM 1616 / JCM 8930 / NBRC 15331 / P1</strain>
    </source>
</reference>
<evidence type="ECO:0000313" key="19">
    <source>
        <dbReference type="Proteomes" id="UP000267993"/>
    </source>
</evidence>
<dbReference type="Proteomes" id="UP000269431">
    <property type="component" value="Chromosome"/>
</dbReference>
<dbReference type="HAMAP" id="MF_00771">
    <property type="entry name" value="UPF0310"/>
    <property type="match status" value="1"/>
</dbReference>
<dbReference type="PATRIC" id="fig|2287.9.peg.2855"/>
<evidence type="ECO:0000313" key="12">
    <source>
        <dbReference type="EMBL" id="AZF83008.1"/>
    </source>
</evidence>
<reference evidence="14" key="3">
    <citation type="submission" date="2016-04" db="EMBL/GenBank/DDBJ databases">
        <authorList>
            <person name="Evans L.H."/>
            <person name="Alamgir A."/>
            <person name="Owens N."/>
            <person name="Weber N.D."/>
            <person name="Virtaneva K."/>
            <person name="Barbian K."/>
            <person name="Babar A."/>
            <person name="Rosenke K."/>
        </authorList>
    </citation>
    <scope>NUCLEOTIDE SEQUENCE</scope>
    <source>
        <strain evidence="14">P1</strain>
    </source>
</reference>
<dbReference type="EMBL" id="CP050869">
    <property type="protein sequence ID" value="QPG49808.1"/>
    <property type="molecule type" value="Genomic_DNA"/>
</dbReference>
<reference evidence="19 20" key="4">
    <citation type="journal article" date="2018" name="Proc. Natl. Acad. Sci. U.S.A.">
        <title>Nonmutational mechanism of inheritance in the Archaeon Sulfolobus solfataricus.</title>
        <authorList>
            <person name="Payne S."/>
            <person name="McCarthy S."/>
            <person name="Johnson T."/>
            <person name="North E."/>
            <person name="Blum P."/>
        </authorList>
    </citation>
    <scope>NUCLEOTIDE SEQUENCE [LARGE SCALE GENOMIC DNA]</scope>
    <source>
        <strain evidence="7 19">SARC-H</strain>
        <strain evidence="8 23">SARC-I</strain>
        <strain evidence="10 24">SARC-N</strain>
        <strain evidence="11 25">SARC-O</strain>
        <strain evidence="12 20">SUL120</strain>
        <strain evidence="6 21">SULG</strain>
        <strain evidence="9 22">SULM</strain>
    </source>
</reference>
<dbReference type="EMBL" id="CP033235">
    <property type="protein sequence ID" value="AZF67323.1"/>
    <property type="molecule type" value="Genomic_DNA"/>
</dbReference>
<dbReference type="PATRIC" id="fig|2287.6.peg.413"/>
<dbReference type="NCBIfam" id="NF002008">
    <property type="entry name" value="PRK00809.1"/>
    <property type="match status" value="1"/>
</dbReference>
<dbReference type="InterPro" id="IPR022996">
    <property type="entry name" value="UPF0310"/>
</dbReference>
<comment type="similarity">
    <text evidence="1">Belongs to the UPF0310 family.</text>
</comment>
<evidence type="ECO:0000313" key="26">
    <source>
        <dbReference type="Proteomes" id="UP000594632"/>
    </source>
</evidence>
<dbReference type="EMBL" id="CP011057">
    <property type="protein sequence ID" value="AKA80383.2"/>
    <property type="molecule type" value="Genomic_DNA"/>
</dbReference>
<dbReference type="CDD" id="cd21132">
    <property type="entry name" value="EVE-like"/>
    <property type="match status" value="1"/>
</dbReference>
<organism evidence="4 15">
    <name type="scientific">Saccharolobus solfataricus</name>
    <name type="common">Sulfolobus solfataricus</name>
    <dbReference type="NCBI Taxonomy" id="2287"/>
    <lineage>
        <taxon>Archaea</taxon>
        <taxon>Thermoproteota</taxon>
        <taxon>Thermoprotei</taxon>
        <taxon>Sulfolobales</taxon>
        <taxon>Sulfolobaceae</taxon>
        <taxon>Saccharolobus</taxon>
    </lineage>
</organism>
<dbReference type="Gene3D" id="3.10.590.10">
    <property type="entry name" value="ph1033 like domains"/>
    <property type="match status" value="1"/>
</dbReference>
<dbReference type="InterPro" id="IPR015947">
    <property type="entry name" value="PUA-like_sf"/>
</dbReference>
<dbReference type="KEGG" id="ssol:SULB_0401"/>
<evidence type="ECO:0000313" key="21">
    <source>
        <dbReference type="Proteomes" id="UP000273194"/>
    </source>
</evidence>
<evidence type="ECO:0000313" key="13">
    <source>
        <dbReference type="EMBL" id="QPG49808.1"/>
    </source>
</evidence>
<accession>A0A0E3MGX7</accession>
<dbReference type="Proteomes" id="UP000267993">
    <property type="component" value="Chromosome"/>
</dbReference>
<dbReference type="EMBL" id="CP033238">
    <property type="protein sequence ID" value="AZF75184.1"/>
    <property type="molecule type" value="Genomic_DNA"/>
</dbReference>
<dbReference type="AlphaFoldDB" id="A0A0E3MGX7"/>
<dbReference type="EMBL" id="CP033239">
    <property type="protein sequence ID" value="AZF77792.1"/>
    <property type="molecule type" value="Genomic_DNA"/>
</dbReference>
<evidence type="ECO:0000313" key="3">
    <source>
        <dbReference type="EMBL" id="AKA75000.2"/>
    </source>
</evidence>
<evidence type="ECO:0000313" key="25">
    <source>
        <dbReference type="Proteomes" id="UP000282269"/>
    </source>
</evidence>
<dbReference type="SUPFAM" id="SSF88697">
    <property type="entry name" value="PUA domain-like"/>
    <property type="match status" value="1"/>
</dbReference>
<evidence type="ECO:0000313" key="11">
    <source>
        <dbReference type="EMBL" id="AZF80400.1"/>
    </source>
</evidence>
<dbReference type="Proteomes" id="UP000033057">
    <property type="component" value="Chromosome"/>
</dbReference>
<evidence type="ECO:0000313" key="7">
    <source>
        <dbReference type="EMBL" id="AZF69943.1"/>
    </source>
</evidence>
<evidence type="ECO:0000313" key="16">
    <source>
        <dbReference type="Proteomes" id="UP000033085"/>
    </source>
</evidence>
<name>A0A0E3MGX7_SACSO</name>
<sequence length="174" mass="20408">MALSKIMPLTKGFSKFYILKILLHSVTYWLVPIQEDMWDVIRDKGIYGYKENLEEFIKEGDYIIIYVSKYYAKRYGGKIVGIVKVLSNWYEDQTPIYPEETVRNKGIYIYRVKVEPVVIGECDMKKILDKIRFIEDKGQIAKYLRNAPANLKRPIPESDAKIVEECLKESLLNI</sequence>
<protein>
    <recommendedName>
        <fullName evidence="1">UPF0310 protein HFC64_08310</fullName>
    </recommendedName>
</protein>
<dbReference type="EMBL" id="CP033241">
    <property type="protein sequence ID" value="AZF83008.1"/>
    <property type="molecule type" value="Genomic_DNA"/>
</dbReference>
<dbReference type="Proteomes" id="UP000282269">
    <property type="component" value="Chromosome"/>
</dbReference>
<accession>A0A157T4V8</accession>
<dbReference type="Proteomes" id="UP000273194">
    <property type="component" value="Chromosome"/>
</dbReference>
<evidence type="ECO:0000313" key="9">
    <source>
        <dbReference type="EMBL" id="AZF75184.1"/>
    </source>
</evidence>
<evidence type="ECO:0000259" key="2">
    <source>
        <dbReference type="Pfam" id="PF01878"/>
    </source>
</evidence>
<evidence type="ECO:0000313" key="18">
    <source>
        <dbReference type="Proteomes" id="UP000076770"/>
    </source>
</evidence>
<evidence type="ECO:0000313" key="17">
    <source>
        <dbReference type="Proteomes" id="UP000033106"/>
    </source>
</evidence>
<dbReference type="Pfam" id="PF01878">
    <property type="entry name" value="EVE"/>
    <property type="match status" value="1"/>
</dbReference>
<dbReference type="Proteomes" id="UP000275843">
    <property type="component" value="Chromosome"/>
</dbReference>
<dbReference type="Proteomes" id="UP000273443">
    <property type="component" value="Chromosome"/>
</dbReference>
<evidence type="ECO:0000313" key="14">
    <source>
        <dbReference type="EMBL" id="SAI86276.1"/>
    </source>
</evidence>
<evidence type="ECO:0000256" key="1">
    <source>
        <dbReference type="HAMAP-Rule" id="MF_00771"/>
    </source>
</evidence>
<evidence type="ECO:0000313" key="23">
    <source>
        <dbReference type="Proteomes" id="UP000275843"/>
    </source>
</evidence>
<dbReference type="EMBL" id="CP011055">
    <property type="protein sequence ID" value="AKA75000.2"/>
    <property type="molecule type" value="Genomic_DNA"/>
</dbReference>
<dbReference type="Proteomes" id="UP000033106">
    <property type="component" value="Chromosome"/>
</dbReference>
<reference evidence="13 26" key="6">
    <citation type="journal article" date="2020" name="Nat. Commun.">
        <title>The structures of two archaeal type IV pili illuminate evolutionary relationships.</title>
        <authorList>
            <person name="Wang F."/>
            <person name="Baquero D.P."/>
            <person name="Su Z."/>
            <person name="Beltran L.C."/>
            <person name="Prangishvili D."/>
            <person name="Krupovic M."/>
            <person name="Egelman E.H."/>
        </authorList>
    </citation>
    <scope>NUCLEOTIDE SEQUENCE [LARGE SCALE GENOMIC DNA]</scope>
    <source>
        <strain evidence="13 26">POZ149</strain>
    </source>
</reference>
<dbReference type="Proteomes" id="UP000033085">
    <property type="component" value="Chromosome"/>
</dbReference>
<evidence type="ECO:0000313" key="20">
    <source>
        <dbReference type="Proteomes" id="UP000269431"/>
    </source>
</evidence>
<dbReference type="RefSeq" id="WP_009989307.1">
    <property type="nucleotide sequence ID" value="NZ_CP011055.2"/>
</dbReference>
<evidence type="ECO:0000313" key="5">
    <source>
        <dbReference type="EMBL" id="AKA80383.2"/>
    </source>
</evidence>
<dbReference type="GeneID" id="1454045"/>
<evidence type="ECO:0000313" key="24">
    <source>
        <dbReference type="Proteomes" id="UP000278715"/>
    </source>
</evidence>
<evidence type="ECO:0000313" key="10">
    <source>
        <dbReference type="EMBL" id="AZF77792.1"/>
    </source>
</evidence>
<dbReference type="EMBL" id="CP033237">
    <property type="protein sequence ID" value="AZF72563.1"/>
    <property type="molecule type" value="Genomic_DNA"/>
</dbReference>
<reference evidence="15 16" key="1">
    <citation type="journal article" date="2015" name="Genome Announc.">
        <title>Complete Genome Sequence of Sulfolobus solfataricus Strain 98/2 and Evolved Derivatives.</title>
        <authorList>
            <person name="McCarthy S."/>
            <person name="Gradnigo J."/>
            <person name="Johnson T."/>
            <person name="Payne S."/>
            <person name="Lipzen A."/>
            <person name="Martin J."/>
            <person name="Schackwitz W."/>
            <person name="Moriyama E."/>
            <person name="Blum P."/>
        </authorList>
    </citation>
    <scope>NUCLEOTIDE SEQUENCE [LARGE SCALE GENOMIC DNA]</scope>
    <source>
        <strain evidence="15">98/2 SULC</strain>
        <strain evidence="3">SARC-B</strain>
        <strain evidence="4">SARC-C</strain>
        <strain evidence="5 17">SULA</strain>
        <strain evidence="16">SULB</strain>
    </source>
</reference>
<dbReference type="Proteomes" id="UP000594632">
    <property type="component" value="Chromosome"/>
</dbReference>
<evidence type="ECO:0000313" key="4">
    <source>
        <dbReference type="EMBL" id="AKA77693.2"/>
    </source>
</evidence>
<dbReference type="KEGG" id="ssof:SULC_0399"/>
<dbReference type="EMBL" id="CP033236">
    <property type="protein sequence ID" value="AZF69943.1"/>
    <property type="molecule type" value="Genomic_DNA"/>
</dbReference>
<evidence type="ECO:0000313" key="15">
    <source>
        <dbReference type="Proteomes" id="UP000033057"/>
    </source>
</evidence>
<evidence type="ECO:0000313" key="6">
    <source>
        <dbReference type="EMBL" id="AZF67323.1"/>
    </source>
</evidence>
<dbReference type="PANTHER" id="PTHR39661:SF1">
    <property type="entry name" value="UPF0310 PROTEIN MJECL36"/>
    <property type="match status" value="1"/>
</dbReference>
<evidence type="ECO:0000313" key="8">
    <source>
        <dbReference type="EMBL" id="AZF72563.1"/>
    </source>
</evidence>
<dbReference type="KEGG" id="ssoa:SULA_0399"/>
<dbReference type="Proteomes" id="UP000076770">
    <property type="component" value="Chromosome i"/>
</dbReference>
<proteinExistence type="inferred from homology"/>
<dbReference type="Proteomes" id="UP000278715">
    <property type="component" value="Chromosome"/>
</dbReference>
<dbReference type="PANTHER" id="PTHR39661">
    <property type="entry name" value="UPF0310 PROTEIN MJECL36"/>
    <property type="match status" value="1"/>
</dbReference>
<dbReference type="EMBL" id="LT549890">
    <property type="protein sequence ID" value="SAI86276.1"/>
    <property type="molecule type" value="Genomic_DNA"/>
</dbReference>
<feature type="domain" description="EVE" evidence="2">
    <location>
        <begin position="27"/>
        <end position="165"/>
    </location>
</feature>
<evidence type="ECO:0000313" key="22">
    <source>
        <dbReference type="Proteomes" id="UP000273443"/>
    </source>
</evidence>
<reference evidence="4" key="5">
    <citation type="submission" date="2018-10" db="EMBL/GenBank/DDBJ databases">
        <authorList>
            <person name="McCarthy S."/>
            <person name="Gradnigo J."/>
            <person name="Johnson T."/>
            <person name="Payne S."/>
            <person name="Lipzen A."/>
            <person name="Schackwitz W."/>
            <person name="Martin J."/>
            <person name="Moriyama E."/>
            <person name="Blum P."/>
        </authorList>
    </citation>
    <scope>NUCLEOTIDE SEQUENCE</scope>
    <source>
        <strain evidence="3">SARC-B</strain>
        <strain evidence="4">SARC-C</strain>
        <strain evidence="5">SULA</strain>
    </source>
</reference>
<dbReference type="InterPro" id="IPR002740">
    <property type="entry name" value="EVE_domain"/>
</dbReference>
<dbReference type="EMBL" id="CP033240">
    <property type="protein sequence ID" value="AZF80400.1"/>
    <property type="molecule type" value="Genomic_DNA"/>
</dbReference>
<dbReference type="OrthoDB" id="35872at2157"/>